<evidence type="ECO:0000313" key="3">
    <source>
        <dbReference type="EMBL" id="KKL28151.1"/>
    </source>
</evidence>
<dbReference type="AlphaFoldDB" id="A0A0F9EE52"/>
<dbReference type="InterPro" id="IPR013105">
    <property type="entry name" value="TPR_2"/>
</dbReference>
<keyword evidence="2" id="KW-0802">TPR repeat</keyword>
<dbReference type="InterPro" id="IPR011990">
    <property type="entry name" value="TPR-like_helical_dom_sf"/>
</dbReference>
<proteinExistence type="predicted"/>
<dbReference type="EMBL" id="LAZR01035199">
    <property type="protein sequence ID" value="KKL28151.1"/>
    <property type="molecule type" value="Genomic_DNA"/>
</dbReference>
<evidence type="ECO:0000256" key="2">
    <source>
        <dbReference type="ARBA" id="ARBA00022803"/>
    </source>
</evidence>
<accession>A0A0F9EE52</accession>
<comment type="caution">
    <text evidence="3">The sequence shown here is derived from an EMBL/GenBank/DDBJ whole genome shotgun (WGS) entry which is preliminary data.</text>
</comment>
<gene>
    <name evidence="3" type="ORF">LCGC14_2378020</name>
</gene>
<reference evidence="3" key="1">
    <citation type="journal article" date="2015" name="Nature">
        <title>Complex archaea that bridge the gap between prokaryotes and eukaryotes.</title>
        <authorList>
            <person name="Spang A."/>
            <person name="Saw J.H."/>
            <person name="Jorgensen S.L."/>
            <person name="Zaremba-Niedzwiedzka K."/>
            <person name="Martijn J."/>
            <person name="Lind A.E."/>
            <person name="van Eijk R."/>
            <person name="Schleper C."/>
            <person name="Guy L."/>
            <person name="Ettema T.J."/>
        </authorList>
    </citation>
    <scope>NUCLEOTIDE SEQUENCE</scope>
</reference>
<dbReference type="Gene3D" id="1.25.40.10">
    <property type="entry name" value="Tetratricopeptide repeat domain"/>
    <property type="match status" value="1"/>
</dbReference>
<dbReference type="SMART" id="SM00028">
    <property type="entry name" value="TPR"/>
    <property type="match status" value="2"/>
</dbReference>
<feature type="non-terminal residue" evidence="3">
    <location>
        <position position="1"/>
    </location>
</feature>
<dbReference type="Pfam" id="PF07719">
    <property type="entry name" value="TPR_2"/>
    <property type="match status" value="1"/>
</dbReference>
<dbReference type="SUPFAM" id="SSF48452">
    <property type="entry name" value="TPR-like"/>
    <property type="match status" value="1"/>
</dbReference>
<dbReference type="InterPro" id="IPR019734">
    <property type="entry name" value="TPR_rpt"/>
</dbReference>
<dbReference type="PROSITE" id="PS50005">
    <property type="entry name" value="TPR"/>
    <property type="match status" value="1"/>
</dbReference>
<keyword evidence="1" id="KW-0677">Repeat</keyword>
<organism evidence="3">
    <name type="scientific">marine sediment metagenome</name>
    <dbReference type="NCBI Taxonomy" id="412755"/>
    <lineage>
        <taxon>unclassified sequences</taxon>
        <taxon>metagenomes</taxon>
        <taxon>ecological metagenomes</taxon>
    </lineage>
</organism>
<evidence type="ECO:0000256" key="1">
    <source>
        <dbReference type="ARBA" id="ARBA00022737"/>
    </source>
</evidence>
<protein>
    <submittedName>
        <fullName evidence="3">Uncharacterized protein</fullName>
    </submittedName>
</protein>
<name>A0A0F9EE52_9ZZZZ</name>
<sequence>PITSNKILALLEDKWFTSTDIAIELSLKDPLDKKYLELKLKELNRKEKVTYEYDNETGLLYWKRNNLSSYMSRIDFHLMLLDEDPFDAELWNDLGYLYFELDHIENDKKGNTAEIIRKIIEFNETALMLVDQVISFKFYCNILLFLALMYNSLGENDKALSRINPLLEIKGELEEDFLGSLYRSLADIYINKKEYNQALEYATKAKKIDPENVNIDRILSEIRTLQDSSLDEQEEIIDKIGASQNSNNLDTKKTPSSYDYLILRELEKNNIILMRSYVDQSIKPFLNKPSKKQFKKLKNMVGSYKEGWPEDLWESFVKDYHRVLEQCKEMQPSKWKRWGAP</sequence>